<feature type="compositionally biased region" description="Basic and acidic residues" evidence="1">
    <location>
        <begin position="154"/>
        <end position="164"/>
    </location>
</feature>
<proteinExistence type="predicted"/>
<dbReference type="OrthoDB" id="333905at2759"/>
<feature type="compositionally biased region" description="Basic and acidic residues" evidence="1">
    <location>
        <begin position="460"/>
        <end position="472"/>
    </location>
</feature>
<dbReference type="Gene3D" id="1.20.58.120">
    <property type="entry name" value="BAG domain"/>
    <property type="match status" value="1"/>
</dbReference>
<sequence length="503" mass="58770">MYGNPWYNNYNSYPSNASYNPYLHPSYQQPSPYGPVPARGYYDADRARALAEQRARRAQYLPDEVSDEEDNWQYNQLDPRERAYLNAKKRQEMLEQQQRQRALQEQQRLQALEQRRREEEARLRMQEEQRNHARLQREQEAQRVCNIPDSYDFDAEHKPQEKRFSRSPMPPRDRSTSRGPTINTHVRSPSSVRTDHLHPQSAAPHTPRSPSQASPRNPGPNVRPPSPPKPQVHYTEEHEKAATVIQQRYRIHAASKKLDSISAQFQELKSKFTYPSSIDFQKPGESEETVNVPATRAPSDFDDDSEEPMEVDGPQGKLAYTSKNYPLHQYADSMDKLLMKLDGIESWGDKGLRLKRRQYVKEIEKEEQKLERYWKQAWVDYLASQSKSQKQETSASTSQEANGFVPEVQETPDTLVDEEVQTDMDIDEKHHSEVLKQTEEVQTEMSDGVQAEEIQTEVDDEHREERKGRDHKPIVRFVKEELEEAFKENSKKRAPSLKRHITT</sequence>
<dbReference type="Proteomes" id="UP000284706">
    <property type="component" value="Unassembled WGS sequence"/>
</dbReference>
<dbReference type="InParanoid" id="A0A409W706"/>
<feature type="compositionally biased region" description="Pro residues" evidence="1">
    <location>
        <begin position="217"/>
        <end position="230"/>
    </location>
</feature>
<feature type="region of interest" description="Disordered" evidence="1">
    <location>
        <begin position="385"/>
        <end position="413"/>
    </location>
</feature>
<feature type="region of interest" description="Disordered" evidence="1">
    <location>
        <begin position="440"/>
        <end position="472"/>
    </location>
</feature>
<dbReference type="PROSITE" id="PS50096">
    <property type="entry name" value="IQ"/>
    <property type="match status" value="1"/>
</dbReference>
<dbReference type="InterPro" id="IPR036533">
    <property type="entry name" value="BAG_dom_sf"/>
</dbReference>
<feature type="region of interest" description="Disordered" evidence="1">
    <location>
        <begin position="123"/>
        <end position="142"/>
    </location>
</feature>
<organism evidence="3 4">
    <name type="scientific">Gymnopilus dilepis</name>
    <dbReference type="NCBI Taxonomy" id="231916"/>
    <lineage>
        <taxon>Eukaryota</taxon>
        <taxon>Fungi</taxon>
        <taxon>Dikarya</taxon>
        <taxon>Basidiomycota</taxon>
        <taxon>Agaricomycotina</taxon>
        <taxon>Agaricomycetes</taxon>
        <taxon>Agaricomycetidae</taxon>
        <taxon>Agaricales</taxon>
        <taxon>Agaricineae</taxon>
        <taxon>Hymenogastraceae</taxon>
        <taxon>Gymnopilus</taxon>
    </lineage>
</organism>
<feature type="compositionally biased region" description="Acidic residues" evidence="1">
    <location>
        <begin position="300"/>
        <end position="310"/>
    </location>
</feature>
<feature type="compositionally biased region" description="Polar residues" evidence="1">
    <location>
        <begin position="177"/>
        <end position="192"/>
    </location>
</feature>
<dbReference type="STRING" id="231916.A0A409W706"/>
<gene>
    <name evidence="3" type="ORF">CVT26_004242</name>
</gene>
<keyword evidence="4" id="KW-1185">Reference proteome</keyword>
<dbReference type="GO" id="GO:0051087">
    <property type="term" value="F:protein-folding chaperone binding"/>
    <property type="evidence" value="ECO:0007669"/>
    <property type="project" value="InterPro"/>
</dbReference>
<feature type="compositionally biased region" description="Basic and acidic residues" evidence="1">
    <location>
        <begin position="123"/>
        <end position="141"/>
    </location>
</feature>
<reference evidence="3 4" key="1">
    <citation type="journal article" date="2018" name="Evol. Lett.">
        <title>Horizontal gene cluster transfer increased hallucinogenic mushroom diversity.</title>
        <authorList>
            <person name="Reynolds H.T."/>
            <person name="Vijayakumar V."/>
            <person name="Gluck-Thaler E."/>
            <person name="Korotkin H.B."/>
            <person name="Matheny P.B."/>
            <person name="Slot J.C."/>
        </authorList>
    </citation>
    <scope>NUCLEOTIDE SEQUENCE [LARGE SCALE GENOMIC DNA]</scope>
    <source>
        <strain evidence="3 4">SRW20</strain>
    </source>
</reference>
<dbReference type="EMBL" id="NHYE01005349">
    <property type="protein sequence ID" value="PPQ74321.1"/>
    <property type="molecule type" value="Genomic_DNA"/>
</dbReference>
<feature type="region of interest" description="Disordered" evidence="1">
    <location>
        <begin position="150"/>
        <end position="235"/>
    </location>
</feature>
<evidence type="ECO:0000313" key="4">
    <source>
        <dbReference type="Proteomes" id="UP000284706"/>
    </source>
</evidence>
<accession>A0A409W706</accession>
<name>A0A409W706_9AGAR</name>
<evidence type="ECO:0000256" key="1">
    <source>
        <dbReference type="SAM" id="MobiDB-lite"/>
    </source>
</evidence>
<feature type="region of interest" description="Disordered" evidence="1">
    <location>
        <begin position="279"/>
        <end position="320"/>
    </location>
</feature>
<feature type="compositionally biased region" description="Polar residues" evidence="1">
    <location>
        <begin position="385"/>
        <end position="401"/>
    </location>
</feature>
<feature type="domain" description="BAG" evidence="2">
    <location>
        <begin position="331"/>
        <end position="371"/>
    </location>
</feature>
<evidence type="ECO:0000313" key="3">
    <source>
        <dbReference type="EMBL" id="PPQ74321.1"/>
    </source>
</evidence>
<dbReference type="SUPFAM" id="SSF63491">
    <property type="entry name" value="BAG domain"/>
    <property type="match status" value="1"/>
</dbReference>
<comment type="caution">
    <text evidence="3">The sequence shown here is derived from an EMBL/GenBank/DDBJ whole genome shotgun (WGS) entry which is preliminary data.</text>
</comment>
<evidence type="ECO:0000259" key="2">
    <source>
        <dbReference type="Pfam" id="PF02179"/>
    </source>
</evidence>
<protein>
    <recommendedName>
        <fullName evidence="2">BAG domain-containing protein</fullName>
    </recommendedName>
</protein>
<dbReference type="AlphaFoldDB" id="A0A409W706"/>
<dbReference type="Pfam" id="PF02179">
    <property type="entry name" value="BAG"/>
    <property type="match status" value="1"/>
</dbReference>
<dbReference type="InterPro" id="IPR003103">
    <property type="entry name" value="BAG_domain"/>
</dbReference>